<feature type="transmembrane region" description="Helical" evidence="4">
    <location>
        <begin position="421"/>
        <end position="438"/>
    </location>
</feature>
<comment type="subcellular location">
    <subcellularLocation>
        <location evidence="1">Endomembrane system</location>
        <topology evidence="1">Multi-pass membrane protein</topology>
    </subcellularLocation>
    <subcellularLocation>
        <location evidence="2">Membrane</location>
        <topology evidence="2">Multi-pass membrane protein</topology>
    </subcellularLocation>
</comment>
<feature type="transmembrane region" description="Helical" evidence="4">
    <location>
        <begin position="129"/>
        <end position="146"/>
    </location>
</feature>
<feature type="transmembrane region" description="Helical" evidence="4">
    <location>
        <begin position="107"/>
        <end position="123"/>
    </location>
</feature>
<dbReference type="InterPro" id="IPR001750">
    <property type="entry name" value="ND/Mrp_TM"/>
</dbReference>
<feature type="transmembrane region" description="Helical" evidence="4">
    <location>
        <begin position="6"/>
        <end position="23"/>
    </location>
</feature>
<dbReference type="Proteomes" id="UP000199518">
    <property type="component" value="Unassembled WGS sequence"/>
</dbReference>
<dbReference type="GO" id="GO:0015990">
    <property type="term" value="P:electron transport coupled proton transport"/>
    <property type="evidence" value="ECO:0007669"/>
    <property type="project" value="TreeGrafter"/>
</dbReference>
<keyword evidence="4" id="KW-1133">Transmembrane helix</keyword>
<feature type="compositionally biased region" description="Polar residues" evidence="3">
    <location>
        <begin position="486"/>
        <end position="497"/>
    </location>
</feature>
<accession>A0A1I3HPB7</accession>
<feature type="region of interest" description="Disordered" evidence="3">
    <location>
        <begin position="460"/>
        <end position="497"/>
    </location>
</feature>
<name>A0A1I3HPB7_9PLAN</name>
<organism evidence="6 7">
    <name type="scientific">Planctomicrobium piriforme</name>
    <dbReference type="NCBI Taxonomy" id="1576369"/>
    <lineage>
        <taxon>Bacteria</taxon>
        <taxon>Pseudomonadati</taxon>
        <taxon>Planctomycetota</taxon>
        <taxon>Planctomycetia</taxon>
        <taxon>Planctomycetales</taxon>
        <taxon>Planctomycetaceae</taxon>
        <taxon>Planctomicrobium</taxon>
    </lineage>
</organism>
<dbReference type="GO" id="GO:0048039">
    <property type="term" value="F:ubiquinone binding"/>
    <property type="evidence" value="ECO:0007669"/>
    <property type="project" value="TreeGrafter"/>
</dbReference>
<dbReference type="GO" id="GO:0016020">
    <property type="term" value="C:membrane"/>
    <property type="evidence" value="ECO:0007669"/>
    <property type="project" value="UniProtKB-SubCell"/>
</dbReference>
<dbReference type="GO" id="GO:0008137">
    <property type="term" value="F:NADH dehydrogenase (ubiquinone) activity"/>
    <property type="evidence" value="ECO:0007669"/>
    <property type="project" value="InterPro"/>
</dbReference>
<dbReference type="OrthoDB" id="238919at2"/>
<feature type="transmembrane region" description="Helical" evidence="4">
    <location>
        <begin position="35"/>
        <end position="52"/>
    </location>
</feature>
<dbReference type="EMBL" id="FOQD01000008">
    <property type="protein sequence ID" value="SFI37429.1"/>
    <property type="molecule type" value="Genomic_DNA"/>
</dbReference>
<feature type="domain" description="NADH:quinone oxidoreductase/Mrp antiporter transmembrane" evidence="5">
    <location>
        <begin position="178"/>
        <end position="389"/>
    </location>
</feature>
<gene>
    <name evidence="6" type="ORF">SAMN05421753_108139</name>
</gene>
<evidence type="ECO:0000313" key="6">
    <source>
        <dbReference type="EMBL" id="SFI37429.1"/>
    </source>
</evidence>
<dbReference type="STRING" id="1576369.SAMN05421753_108139"/>
<dbReference type="GO" id="GO:0042773">
    <property type="term" value="P:ATP synthesis coupled electron transport"/>
    <property type="evidence" value="ECO:0007669"/>
    <property type="project" value="InterPro"/>
</dbReference>
<feature type="transmembrane region" description="Helical" evidence="4">
    <location>
        <begin position="80"/>
        <end position="100"/>
    </location>
</feature>
<dbReference type="RefSeq" id="WP_092050436.1">
    <property type="nucleotide sequence ID" value="NZ_FOQD01000008.1"/>
</dbReference>
<dbReference type="GO" id="GO:0012505">
    <property type="term" value="C:endomembrane system"/>
    <property type="evidence" value="ECO:0007669"/>
    <property type="project" value="UniProtKB-SubCell"/>
</dbReference>
<dbReference type="PANTHER" id="PTHR43507:SF1">
    <property type="entry name" value="NADH-UBIQUINONE OXIDOREDUCTASE CHAIN 4"/>
    <property type="match status" value="1"/>
</dbReference>
<evidence type="ECO:0000256" key="2">
    <source>
        <dbReference type="RuleBase" id="RU000320"/>
    </source>
</evidence>
<evidence type="ECO:0000256" key="4">
    <source>
        <dbReference type="SAM" id="Phobius"/>
    </source>
</evidence>
<keyword evidence="4" id="KW-0472">Membrane</keyword>
<evidence type="ECO:0000256" key="3">
    <source>
        <dbReference type="SAM" id="MobiDB-lite"/>
    </source>
</evidence>
<evidence type="ECO:0000256" key="1">
    <source>
        <dbReference type="ARBA" id="ARBA00004127"/>
    </source>
</evidence>
<proteinExistence type="predicted"/>
<feature type="transmembrane region" description="Helical" evidence="4">
    <location>
        <begin position="186"/>
        <end position="208"/>
    </location>
</feature>
<dbReference type="AlphaFoldDB" id="A0A1I3HPB7"/>
<evidence type="ECO:0000259" key="5">
    <source>
        <dbReference type="Pfam" id="PF00361"/>
    </source>
</evidence>
<feature type="transmembrane region" description="Helical" evidence="4">
    <location>
        <begin position="273"/>
        <end position="295"/>
    </location>
</feature>
<feature type="transmembrane region" description="Helical" evidence="4">
    <location>
        <begin position="342"/>
        <end position="364"/>
    </location>
</feature>
<keyword evidence="7" id="KW-1185">Reference proteome</keyword>
<feature type="transmembrane region" description="Helical" evidence="4">
    <location>
        <begin position="245"/>
        <end position="266"/>
    </location>
</feature>
<dbReference type="GO" id="GO:0003954">
    <property type="term" value="F:NADH dehydrogenase activity"/>
    <property type="evidence" value="ECO:0007669"/>
    <property type="project" value="TreeGrafter"/>
</dbReference>
<dbReference type="Pfam" id="PF00361">
    <property type="entry name" value="Proton_antipo_M"/>
    <property type="match status" value="1"/>
</dbReference>
<feature type="transmembrane region" description="Helical" evidence="4">
    <location>
        <begin position="155"/>
        <end position="174"/>
    </location>
</feature>
<keyword evidence="2 4" id="KW-0812">Transmembrane</keyword>
<dbReference type="InterPro" id="IPR003918">
    <property type="entry name" value="NADH_UbQ_OxRdtase"/>
</dbReference>
<protein>
    <submittedName>
        <fullName evidence="6">NADH-quinone oxidoreductase subunit M</fullName>
    </submittedName>
</protein>
<reference evidence="7" key="1">
    <citation type="submission" date="2016-10" db="EMBL/GenBank/DDBJ databases">
        <authorList>
            <person name="Varghese N."/>
            <person name="Submissions S."/>
        </authorList>
    </citation>
    <scope>NUCLEOTIDE SEQUENCE [LARGE SCALE GENOMIC DNA]</scope>
    <source>
        <strain evidence="7">DSM 26348</strain>
    </source>
</reference>
<feature type="transmembrane region" description="Helical" evidence="4">
    <location>
        <begin position="301"/>
        <end position="321"/>
    </location>
</feature>
<feature type="transmembrane region" description="Helical" evidence="4">
    <location>
        <begin position="215"/>
        <end position="233"/>
    </location>
</feature>
<feature type="transmembrane region" description="Helical" evidence="4">
    <location>
        <begin position="376"/>
        <end position="400"/>
    </location>
</feature>
<dbReference type="PANTHER" id="PTHR43507">
    <property type="entry name" value="NADH-UBIQUINONE OXIDOREDUCTASE CHAIN 4"/>
    <property type="match status" value="1"/>
</dbReference>
<evidence type="ECO:0000313" key="7">
    <source>
        <dbReference type="Proteomes" id="UP000199518"/>
    </source>
</evidence>
<sequence>MNELHFPWLELAIGLPLLGSFWVRKLKSPETARIHCIVITLISFLMTVGAWIDFSQQSAPTEQDAWAKTLGPGFLEIDQLSAPLMPLTSLLLLLTAVTTLRTKLKRFSFAASLVRATVLLAAFACRDPWAVIALLTLSTILPWLELRSRGQPTRIFTLHMAVYIIAMVAGQTLVTVTPDHSTGEMIGIILLVLAVLIRSGMFPFHTWLPDLFQRATFGTALMFVAPMPGVYLATRLLLPVAPDWILRWVALISVFTAFYAAGLTLVQKESRRFYSYLFLSQSALVLVGLELATPIGLTGSLSLWLSIGLALGGFGLSLRCVEARLGPFSITEYRGLYEHMPSLAAFFLLTGLASVGFPGTFGFIGAELIVEGVVQVYPLVGMVVVICSALNGIAVLMAYLRIFTGTHHRTTISLKMLPRERISVLVLTVLIIGGGIWPQPGIASRFHAAMQIVNSRRNLSEPAEQAPDHAERAASPANARWPTWLTGKQSTDPSHPL</sequence>